<protein>
    <submittedName>
        <fullName evidence="1">Uncharacterized protein</fullName>
    </submittedName>
</protein>
<organism evidence="1 2">
    <name type="scientific">Priestia filamentosa</name>
    <dbReference type="NCBI Taxonomy" id="1402861"/>
    <lineage>
        <taxon>Bacteria</taxon>
        <taxon>Bacillati</taxon>
        <taxon>Bacillota</taxon>
        <taxon>Bacilli</taxon>
        <taxon>Bacillales</taxon>
        <taxon>Bacillaceae</taxon>
        <taxon>Priestia</taxon>
    </lineage>
</organism>
<dbReference type="Proteomes" id="UP000036202">
    <property type="component" value="Plasmid pbeh1"/>
</dbReference>
<reference evidence="1 2" key="1">
    <citation type="journal article" date="2015" name="PLoS ONE">
        <title>Genome Sequence of Bacillus endophyticus and Analysis of Its Companion Mechanism in the Ketogulonigenium vulgare-Bacillus Strain Consortium.</title>
        <authorList>
            <person name="Jia N."/>
            <person name="Du J."/>
            <person name="Ding M.Z."/>
            <person name="Gao F."/>
            <person name="Yuan Y.J."/>
        </authorList>
    </citation>
    <scope>NUCLEOTIDE SEQUENCE [LARGE SCALE GENOMIC DNA]</scope>
    <source>
        <strain evidence="1 2">Hbe603</strain>
        <plasmid evidence="2">pbeh1</plasmid>
    </source>
</reference>
<dbReference type="OrthoDB" id="2574781at2"/>
<geneLocation type="plasmid" evidence="2">
    <name>pbeh1</name>
</geneLocation>
<dbReference type="EMBL" id="CP015323">
    <property type="protein sequence ID" value="AWG44888.1"/>
    <property type="molecule type" value="Genomic_DNA"/>
</dbReference>
<name>A0A2S1M0K8_9BACI</name>
<gene>
    <name evidence="1" type="ORF">BEH_24635</name>
</gene>
<accession>A0A2S1M0K8</accession>
<dbReference type="AlphaFoldDB" id="A0A2S1M0K8"/>
<proteinExistence type="predicted"/>
<keyword evidence="1" id="KW-0614">Plasmid</keyword>
<evidence type="ECO:0000313" key="1">
    <source>
        <dbReference type="EMBL" id="AWG44888.1"/>
    </source>
</evidence>
<keyword evidence="2" id="KW-1185">Reference proteome</keyword>
<sequence>MTIALVYKYDDKAIFINDFRVTTPGKGGNKQLDAMNKFRQINNNMGIFLAGNVEYWKIALKAIEDIQDKITVDNILDIEGPLKTSLQECLERIPSRPNQIIGAIGCLVNPSTKQNVVFQIKGKPGFGCNIEEILDDSCVVIGSGSVIPDIRTLMYDRAVNLINNTKHNLTLKDIANGMRDELKMIFKKCGSSSFRKLGISPIFSISLLESSSFYMYGEEIKGEFYSSTSEKSRKYHYIFEKQDGVPILYNLKSKKKIPIKDIYDFSPESPSNIFDPEGLTEGFDPSDCVGKNNDMYVINQWVHMSMNSLFNKAHNLYSVDRIIYKIKHFTYKNQVLCNPNYEKLAEAYIEDIPESEAVRYNNIGNHHLIFRNTVEEKQFEELVKVKISNPQWLREMINNYDDLYR</sequence>
<dbReference type="KEGG" id="beo:BEH_24635"/>
<evidence type="ECO:0000313" key="2">
    <source>
        <dbReference type="Proteomes" id="UP000036202"/>
    </source>
</evidence>
<dbReference type="RefSeq" id="WP_046218211.1">
    <property type="nucleotide sequence ID" value="NZ_CP015323.1"/>
</dbReference>